<dbReference type="Gene3D" id="2.20.28.30">
    <property type="entry name" value="RNA polymerase ii, chain L"/>
    <property type="match status" value="1"/>
</dbReference>
<dbReference type="OrthoDB" id="3182597at2"/>
<name>A0A397R593_9MOLU</name>
<organism evidence="2 3">
    <name type="scientific">Anaeroplasma bactoclasticum</name>
    <dbReference type="NCBI Taxonomy" id="2088"/>
    <lineage>
        <taxon>Bacteria</taxon>
        <taxon>Bacillati</taxon>
        <taxon>Mycoplasmatota</taxon>
        <taxon>Mollicutes</taxon>
        <taxon>Anaeroplasmatales</taxon>
        <taxon>Anaeroplasmataceae</taxon>
        <taxon>Anaeroplasma</taxon>
    </lineage>
</organism>
<accession>A0A397R593</accession>
<evidence type="ECO:0000313" key="3">
    <source>
        <dbReference type="Proteomes" id="UP000266506"/>
    </source>
</evidence>
<keyword evidence="1" id="KW-0812">Transmembrane</keyword>
<proteinExistence type="predicted"/>
<evidence type="ECO:0008006" key="4">
    <source>
        <dbReference type="Google" id="ProtNLM"/>
    </source>
</evidence>
<dbReference type="Proteomes" id="UP000266506">
    <property type="component" value="Unassembled WGS sequence"/>
</dbReference>
<keyword evidence="1" id="KW-0472">Membrane</keyword>
<feature type="transmembrane region" description="Helical" evidence="1">
    <location>
        <begin position="321"/>
        <end position="342"/>
    </location>
</feature>
<sequence>MEGKTFECPNCGGVVSYDPNSGKLICSFCKSIYNSKDLFKYKEELSPSEEDELYSDLDSFSEYACEACGASIVGSKEMVSTTCPYCGNNLLFKESMTGKFKPRYILPIISTKEEAKGALLYYLNTKKLVPKELKKQINNSTLTPIYIPFYLFSGAIDFKADLLEQNMIQMASKEYNISPFYCDHLAISVDYKHMPIDALSEIDNETIDSICAFDDMKLIPFSTEYMAGYLSKKANENLKSITQRAEDRLKEGCEKNFRDKLESTQKKDIHVYDFNISDMKRIYALLPFWIINTPYKGKNYQSIVNDQTKQAYTITPITKGLFIIESIIVSILFFLLFFGFTFLTSRNILISVLMGLIFTPLGPIVIYEVTKDKPNQGVRKHIYFENATVRSQSEMKTNVNNNISTVEKKDEKDSLIDQIIEFEKKKQQLDILVNKGAISEETLSQRKSELKLEGNNLQEALNKYNLDFIKKESNELTTIQNIKIDYKRDDFNDRFEKQFSKLKSNHVSDIFIQIEEKFQADVSLLYNAQYLWNNKTACINALIAQKKKINQLELLASKGVLDYDALAKEKNTFNANVVDAIDSIKEYNASLLKQEDAYIANASKDDVKKRLTTMASTFDSFINQCKKEGLSQEIIDNEVKYKDQFKEMYTSLLKED</sequence>
<keyword evidence="3" id="KW-1185">Reference proteome</keyword>
<gene>
    <name evidence="2" type="ORF">EI71_01619</name>
</gene>
<dbReference type="AlphaFoldDB" id="A0A397R593"/>
<keyword evidence="1" id="KW-1133">Transmembrane helix</keyword>
<dbReference type="RefSeq" id="WP_119016717.1">
    <property type="nucleotide sequence ID" value="NZ_QXEV01000023.1"/>
</dbReference>
<evidence type="ECO:0000313" key="2">
    <source>
        <dbReference type="EMBL" id="RIA66507.1"/>
    </source>
</evidence>
<protein>
    <recommendedName>
        <fullName evidence="4">Replication restart DNA helicase PriA</fullName>
    </recommendedName>
</protein>
<feature type="transmembrane region" description="Helical" evidence="1">
    <location>
        <begin position="348"/>
        <end position="370"/>
    </location>
</feature>
<dbReference type="EMBL" id="QXEV01000023">
    <property type="protein sequence ID" value="RIA66507.1"/>
    <property type="molecule type" value="Genomic_DNA"/>
</dbReference>
<dbReference type="InParanoid" id="A0A397R593"/>
<reference evidence="2 3" key="1">
    <citation type="submission" date="2018-08" db="EMBL/GenBank/DDBJ databases">
        <title>Genomic Encyclopedia of Archaeal and Bacterial Type Strains, Phase II (KMG-II): from individual species to whole genera.</title>
        <authorList>
            <person name="Goeker M."/>
        </authorList>
    </citation>
    <scope>NUCLEOTIDE SEQUENCE [LARGE SCALE GENOMIC DNA]</scope>
    <source>
        <strain evidence="2 3">ATCC 27112</strain>
    </source>
</reference>
<comment type="caution">
    <text evidence="2">The sequence shown here is derived from an EMBL/GenBank/DDBJ whole genome shotgun (WGS) entry which is preliminary data.</text>
</comment>
<evidence type="ECO:0000256" key="1">
    <source>
        <dbReference type="SAM" id="Phobius"/>
    </source>
</evidence>